<proteinExistence type="predicted"/>
<protein>
    <submittedName>
        <fullName evidence="1">Uncharacterized protein</fullName>
    </submittedName>
</protein>
<reference evidence="1 2" key="1">
    <citation type="journal article" date="2017" name="Int. J. Syst. Evol. Microbiol.">
        <title>Ramlibacter monticola sp. nov., isolated from forest soil.</title>
        <authorList>
            <person name="Chaudhary D.K."/>
            <person name="Kim J."/>
        </authorList>
    </citation>
    <scope>NUCLEOTIDE SEQUENCE [LARGE SCALE GENOMIC DNA]</scope>
    <source>
        <strain evidence="1 2">KACC 19175</strain>
    </source>
</reference>
<comment type="caution">
    <text evidence="1">The sequence shown here is derived from an EMBL/GenBank/DDBJ whole genome shotgun (WGS) entry which is preliminary data.</text>
</comment>
<evidence type="ECO:0000313" key="2">
    <source>
        <dbReference type="Proteomes" id="UP000599109"/>
    </source>
</evidence>
<keyword evidence="2" id="KW-1185">Reference proteome</keyword>
<dbReference type="RefSeq" id="WP_201676998.1">
    <property type="nucleotide sequence ID" value="NZ_JAEQNE010000008.1"/>
</dbReference>
<dbReference type="Proteomes" id="UP000599109">
    <property type="component" value="Unassembled WGS sequence"/>
</dbReference>
<evidence type="ECO:0000313" key="1">
    <source>
        <dbReference type="EMBL" id="MBL0394321.1"/>
    </source>
</evidence>
<dbReference type="EMBL" id="JAEQNE010000008">
    <property type="protein sequence ID" value="MBL0394321.1"/>
    <property type="molecule type" value="Genomic_DNA"/>
</dbReference>
<name>A0A937CVE0_9BURK</name>
<accession>A0A937CVE0</accession>
<sequence>MNHHVTLNLDTLERMRGADRELAMTIALTVHTMRLLRMLPLDFDQCCGIAGAYSRADRELCQSVLDKHFVVTELGRRPGLQLLRMPRNAELAPAELRNPNVTPPVTPTVTPAGVTGDVTVTARMQRYRGRIDELRDQAERMGIATRKHTSLRELQRAIDEHRGVTPTVTPTSPHGVTPSRAHAEYLNTNTALTERERPASVTPQPGGSRYGAVALRLKGAGLPSLNPSHPGFMRLVDAGAEQELVDVVAELRGQPRCTFAYVLSTVEGRRRDAAAAGPVATAAAAPDPLQGLLSPALLAKVRGTQ</sequence>
<gene>
    <name evidence="1" type="ORF">JJ685_24490</name>
</gene>
<organism evidence="1 2">
    <name type="scientific">Ramlibacter monticola</name>
    <dbReference type="NCBI Taxonomy" id="1926872"/>
    <lineage>
        <taxon>Bacteria</taxon>
        <taxon>Pseudomonadati</taxon>
        <taxon>Pseudomonadota</taxon>
        <taxon>Betaproteobacteria</taxon>
        <taxon>Burkholderiales</taxon>
        <taxon>Comamonadaceae</taxon>
        <taxon>Ramlibacter</taxon>
    </lineage>
</organism>
<dbReference type="AlphaFoldDB" id="A0A937CVE0"/>